<dbReference type="AlphaFoldDB" id="A0A099KV23"/>
<sequence>MGTTKGNNYYKLFIVSIKYALYFIVPLTVLIFCIELGFELNDGGSIGLFFTKEFITTFIFHELMFIFYFGVFLIVFIIRLLLTRLEKKQ</sequence>
<feature type="transmembrane region" description="Helical" evidence="1">
    <location>
        <begin position="12"/>
        <end position="38"/>
    </location>
</feature>
<evidence type="ECO:0000313" key="3">
    <source>
        <dbReference type="Proteomes" id="UP000029843"/>
    </source>
</evidence>
<evidence type="ECO:0000256" key="1">
    <source>
        <dbReference type="SAM" id="Phobius"/>
    </source>
</evidence>
<dbReference type="Proteomes" id="UP000029843">
    <property type="component" value="Unassembled WGS sequence"/>
</dbReference>
<gene>
    <name evidence="2" type="ORF">ND2E_2242</name>
</gene>
<organism evidence="2 3">
    <name type="scientific">Colwellia psychrerythraea</name>
    <name type="common">Vibrio psychroerythus</name>
    <dbReference type="NCBI Taxonomy" id="28229"/>
    <lineage>
        <taxon>Bacteria</taxon>
        <taxon>Pseudomonadati</taxon>
        <taxon>Pseudomonadota</taxon>
        <taxon>Gammaproteobacteria</taxon>
        <taxon>Alteromonadales</taxon>
        <taxon>Colwelliaceae</taxon>
        <taxon>Colwellia</taxon>
    </lineage>
</organism>
<comment type="caution">
    <text evidence="2">The sequence shown here is derived from an EMBL/GenBank/DDBJ whole genome shotgun (WGS) entry which is preliminary data.</text>
</comment>
<evidence type="ECO:0000313" key="2">
    <source>
        <dbReference type="EMBL" id="KGJ93513.1"/>
    </source>
</evidence>
<reference evidence="2 3" key="1">
    <citation type="submission" date="2014-08" db="EMBL/GenBank/DDBJ databases">
        <title>Genomic and Phenotypic Diversity of Colwellia psychrerythraea strains from Disparate Marine Basins.</title>
        <authorList>
            <person name="Techtmann S.M."/>
            <person name="Stelling S.C."/>
            <person name="Utturkar S.M."/>
            <person name="Alshibli N."/>
            <person name="Harris A."/>
            <person name="Brown S.D."/>
            <person name="Hazen T.C."/>
        </authorList>
    </citation>
    <scope>NUCLEOTIDE SEQUENCE [LARGE SCALE GENOMIC DNA]</scope>
    <source>
        <strain evidence="2 3">ND2E</strain>
    </source>
</reference>
<keyword evidence="1" id="KW-1133">Transmembrane helix</keyword>
<protein>
    <submittedName>
        <fullName evidence="2">Uncharacterized protein</fullName>
    </submittedName>
</protein>
<accession>A0A099KV23</accession>
<keyword evidence="1" id="KW-0472">Membrane</keyword>
<keyword evidence="1" id="KW-0812">Transmembrane</keyword>
<name>A0A099KV23_COLPS</name>
<proteinExistence type="predicted"/>
<feature type="transmembrane region" description="Helical" evidence="1">
    <location>
        <begin position="58"/>
        <end position="82"/>
    </location>
</feature>
<dbReference type="EMBL" id="JQED01000009">
    <property type="protein sequence ID" value="KGJ93513.1"/>
    <property type="molecule type" value="Genomic_DNA"/>
</dbReference>